<evidence type="ECO:0000313" key="2">
    <source>
        <dbReference type="EMBL" id="SIO36508.1"/>
    </source>
</evidence>
<feature type="transmembrane region" description="Helical" evidence="1">
    <location>
        <begin position="266"/>
        <end position="284"/>
    </location>
</feature>
<reference evidence="3" key="1">
    <citation type="submission" date="2016-11" db="EMBL/GenBank/DDBJ databases">
        <authorList>
            <person name="Varghese N."/>
            <person name="Submissions S."/>
        </authorList>
    </citation>
    <scope>NUCLEOTIDE SEQUENCE [LARGE SCALE GENOMIC DNA]</scope>
    <source>
        <strain evidence="3">DSM 27623</strain>
    </source>
</reference>
<protein>
    <submittedName>
        <fullName evidence="2">Uncharacterized protein</fullName>
    </submittedName>
</protein>
<evidence type="ECO:0000256" key="1">
    <source>
        <dbReference type="SAM" id="Phobius"/>
    </source>
</evidence>
<keyword evidence="1" id="KW-1133">Transmembrane helix</keyword>
<feature type="transmembrane region" description="Helical" evidence="1">
    <location>
        <begin position="18"/>
        <end position="37"/>
    </location>
</feature>
<feature type="transmembrane region" description="Helical" evidence="1">
    <location>
        <begin position="427"/>
        <end position="446"/>
    </location>
</feature>
<dbReference type="RefSeq" id="WP_074236203.1">
    <property type="nucleotide sequence ID" value="NZ_FSRK01000002.1"/>
</dbReference>
<feature type="transmembrane region" description="Helical" evidence="1">
    <location>
        <begin position="141"/>
        <end position="158"/>
    </location>
</feature>
<feature type="transmembrane region" description="Helical" evidence="1">
    <location>
        <begin position="43"/>
        <end position="66"/>
    </location>
</feature>
<accession>A0A1N6IWS6</accession>
<dbReference type="Proteomes" id="UP000185207">
    <property type="component" value="Unassembled WGS sequence"/>
</dbReference>
<keyword evidence="1" id="KW-0472">Membrane</keyword>
<dbReference type="EMBL" id="FSRK01000002">
    <property type="protein sequence ID" value="SIO36508.1"/>
    <property type="molecule type" value="Genomic_DNA"/>
</dbReference>
<organism evidence="2 3">
    <name type="scientific">Epilithonimonas zeae</name>
    <dbReference type="NCBI Taxonomy" id="1416779"/>
    <lineage>
        <taxon>Bacteria</taxon>
        <taxon>Pseudomonadati</taxon>
        <taxon>Bacteroidota</taxon>
        <taxon>Flavobacteriia</taxon>
        <taxon>Flavobacteriales</taxon>
        <taxon>Weeksellaceae</taxon>
        <taxon>Chryseobacterium group</taxon>
        <taxon>Epilithonimonas</taxon>
    </lineage>
</organism>
<sequence>MENNDVLSHKIFKSIQKLWIFLIIFIGIDFVSNYFYPEVTTSFLAKFLDFLSSALSCLFFSYYFVVNKRWKPLLMVLPFLIISFFFLKDFKQTLDYYIPFETIIDSKTLKNYTSLLLTLATVFVLSKNYLREENITGKRSFLKVFLLVLGLFSLYNSDLDFIEQIVSSATFSSKTTEFFITLLFYILTSVRSVAFLGTFLFLMSCLANKENIYTFSNKILQFANRYFGVTVLIVISCIIFSFGYLIESAVSLELDFFGKKLTIFGWLNNISVIAVFIICTRFVGQLLKERSILKQKYYGIVGSTVWMPIVNIVPLLMIKFDDKIKFLSVENISKLKKIHLIIASILILFYYKNDILDNDKRVEGLLLSFIYIASVWIVAYIKKYNWIFAVLLAAIVTMTKVFPFYGGLYSTEFIFKDYILDLVKHTFSIAMIMLTIVFYGIYYIAYQTLNKK</sequence>
<feature type="transmembrane region" description="Helical" evidence="1">
    <location>
        <begin position="365"/>
        <end position="381"/>
    </location>
</feature>
<keyword evidence="3" id="KW-1185">Reference proteome</keyword>
<gene>
    <name evidence="2" type="ORF">SAMN05444409_3083</name>
</gene>
<keyword evidence="1" id="KW-0812">Transmembrane</keyword>
<name>A0A1N6IWS6_9FLAO</name>
<feature type="transmembrane region" description="Helical" evidence="1">
    <location>
        <begin position="73"/>
        <end position="91"/>
    </location>
</feature>
<evidence type="ECO:0000313" key="3">
    <source>
        <dbReference type="Proteomes" id="UP000185207"/>
    </source>
</evidence>
<feature type="transmembrane region" description="Helical" evidence="1">
    <location>
        <begin position="296"/>
        <end position="318"/>
    </location>
</feature>
<proteinExistence type="predicted"/>
<feature type="transmembrane region" description="Helical" evidence="1">
    <location>
        <begin position="178"/>
        <end position="206"/>
    </location>
</feature>
<feature type="transmembrane region" description="Helical" evidence="1">
    <location>
        <begin position="226"/>
        <end position="246"/>
    </location>
</feature>
<feature type="transmembrane region" description="Helical" evidence="1">
    <location>
        <begin position="387"/>
        <end position="406"/>
    </location>
</feature>
<dbReference type="OrthoDB" id="1223884at2"/>
<dbReference type="AlphaFoldDB" id="A0A1N6IWS6"/>